<dbReference type="Gene3D" id="3.40.30.10">
    <property type="entry name" value="Glutaredoxin"/>
    <property type="match status" value="1"/>
</dbReference>
<comment type="subcellular location">
    <subcellularLocation>
        <location evidence="1 7">Periplasm</location>
    </subcellularLocation>
</comment>
<dbReference type="Gene3D" id="3.10.450.70">
    <property type="entry name" value="Disulphide bond isomerase, DsbC/G, N-terminal"/>
    <property type="match status" value="1"/>
</dbReference>
<evidence type="ECO:0000259" key="9">
    <source>
        <dbReference type="Pfam" id="PF13098"/>
    </source>
</evidence>
<keyword evidence="6 7" id="KW-0676">Redox-active center</keyword>
<dbReference type="InterPro" id="IPR012336">
    <property type="entry name" value="Thioredoxin-like_fold"/>
</dbReference>
<proteinExistence type="inferred from homology"/>
<dbReference type="SUPFAM" id="SSF54423">
    <property type="entry name" value="DsbC/DsbG N-terminal domain-like"/>
    <property type="match status" value="1"/>
</dbReference>
<dbReference type="Pfam" id="PF13098">
    <property type="entry name" value="Thioredoxin_2"/>
    <property type="match status" value="1"/>
</dbReference>
<keyword evidence="3 7" id="KW-0732">Signal</keyword>
<comment type="similarity">
    <text evidence="2 7">Belongs to the thioredoxin family. DsbC subfamily.</text>
</comment>
<feature type="chain" id="PRO_5044997531" description="Thiol:disulfide interchange protein" evidence="7">
    <location>
        <begin position="23"/>
        <end position="246"/>
    </location>
</feature>
<feature type="signal peptide" evidence="7">
    <location>
        <begin position="1"/>
        <end position="22"/>
    </location>
</feature>
<organism evidence="10 11">
    <name type="scientific">Alcanivorax quisquiliarum</name>
    <dbReference type="NCBI Taxonomy" id="2933565"/>
    <lineage>
        <taxon>Bacteria</taxon>
        <taxon>Pseudomonadati</taxon>
        <taxon>Pseudomonadota</taxon>
        <taxon>Gammaproteobacteria</taxon>
        <taxon>Oceanospirillales</taxon>
        <taxon>Alcanivoracaceae</taxon>
        <taxon>Alcanivorax</taxon>
    </lineage>
</organism>
<name>A0ABT0E9P9_9GAMM</name>
<dbReference type="InterPro" id="IPR033954">
    <property type="entry name" value="DiS-bond_Isoase_DsbC/G"/>
</dbReference>
<reference evidence="10" key="1">
    <citation type="submission" date="2022-04" db="EMBL/GenBank/DDBJ databases">
        <title>Alcanivorax sp. CY1518 draft genome sequence.</title>
        <authorList>
            <person name="Zhao G."/>
            <person name="An M."/>
        </authorList>
    </citation>
    <scope>NUCLEOTIDE SEQUENCE</scope>
    <source>
        <strain evidence="10">CY1518</strain>
    </source>
</reference>
<dbReference type="EMBL" id="JALKII010000010">
    <property type="protein sequence ID" value="MCK0538573.1"/>
    <property type="molecule type" value="Genomic_DNA"/>
</dbReference>
<dbReference type="Pfam" id="PF10411">
    <property type="entry name" value="DsbC_N"/>
    <property type="match status" value="1"/>
</dbReference>
<keyword evidence="4 7" id="KW-0574">Periplasm</keyword>
<evidence type="ECO:0000256" key="3">
    <source>
        <dbReference type="ARBA" id="ARBA00022729"/>
    </source>
</evidence>
<evidence type="ECO:0000313" key="11">
    <source>
        <dbReference type="Proteomes" id="UP001165524"/>
    </source>
</evidence>
<feature type="domain" description="Disulphide bond isomerase DsbC/G N-terminal" evidence="8">
    <location>
        <begin position="31"/>
        <end position="95"/>
    </location>
</feature>
<evidence type="ECO:0000256" key="5">
    <source>
        <dbReference type="ARBA" id="ARBA00023157"/>
    </source>
</evidence>
<keyword evidence="11" id="KW-1185">Reference proteome</keyword>
<gene>
    <name evidence="10" type="ORF">MU846_12735</name>
</gene>
<evidence type="ECO:0000256" key="7">
    <source>
        <dbReference type="RuleBase" id="RU364038"/>
    </source>
</evidence>
<evidence type="ECO:0000259" key="8">
    <source>
        <dbReference type="Pfam" id="PF10411"/>
    </source>
</evidence>
<accession>A0ABT0E9P9</accession>
<dbReference type="InterPro" id="IPR009094">
    <property type="entry name" value="DiS-bond_isomerase_DsbC/G_N_sf"/>
</dbReference>
<sequence>MKRIIKNQAFFLAILSACFLPAMVSAERSMDKVAEALISTNPSLIIKSMVSSPVPGILEVVLEGNRVVYGSNDGKYIFTGELIEIQDSSTLNLTQHRQEQVREDILSTIALSSAITFKAADQEQMELFIFTDVTCGYCRSFHTQIDEINKAGVTVHYLAFPRSGLDSRGARLLEQAWCAEDPRATLTELKAEGRSSATMLACNPPIAEQYRLATSMGITGTPYILTRAGQNLGGHLSTSQIVSLLD</sequence>
<dbReference type="PANTHER" id="PTHR35272:SF3">
    <property type="entry name" value="THIOL:DISULFIDE INTERCHANGE PROTEIN DSBC"/>
    <property type="match status" value="1"/>
</dbReference>
<evidence type="ECO:0000313" key="10">
    <source>
        <dbReference type="EMBL" id="MCK0538573.1"/>
    </source>
</evidence>
<comment type="function">
    <text evidence="7">Required for disulfide bond formation in some periplasmic proteins. Acts by transferring its disulfide bond to other proteins and is reduced in the process.</text>
</comment>
<dbReference type="PANTHER" id="PTHR35272">
    <property type="entry name" value="THIOL:DISULFIDE INTERCHANGE PROTEIN DSBC-RELATED"/>
    <property type="match status" value="1"/>
</dbReference>
<evidence type="ECO:0000256" key="1">
    <source>
        <dbReference type="ARBA" id="ARBA00004418"/>
    </source>
</evidence>
<keyword evidence="5" id="KW-1015">Disulfide bond</keyword>
<evidence type="ECO:0000256" key="4">
    <source>
        <dbReference type="ARBA" id="ARBA00022764"/>
    </source>
</evidence>
<protein>
    <recommendedName>
        <fullName evidence="7">Thiol:disulfide interchange protein</fullName>
    </recommendedName>
</protein>
<dbReference type="SUPFAM" id="SSF52833">
    <property type="entry name" value="Thioredoxin-like"/>
    <property type="match status" value="1"/>
</dbReference>
<comment type="caution">
    <text evidence="10">The sequence shown here is derived from an EMBL/GenBank/DDBJ whole genome shotgun (WGS) entry which is preliminary data.</text>
</comment>
<dbReference type="Proteomes" id="UP001165524">
    <property type="component" value="Unassembled WGS sequence"/>
</dbReference>
<dbReference type="InterPro" id="IPR036249">
    <property type="entry name" value="Thioredoxin-like_sf"/>
</dbReference>
<evidence type="ECO:0000256" key="2">
    <source>
        <dbReference type="ARBA" id="ARBA00009813"/>
    </source>
</evidence>
<evidence type="ECO:0000256" key="6">
    <source>
        <dbReference type="ARBA" id="ARBA00023284"/>
    </source>
</evidence>
<dbReference type="InterPro" id="IPR018950">
    <property type="entry name" value="DiS-bond_isomerase_DsbC/G_N"/>
</dbReference>
<feature type="domain" description="Thioredoxin-like fold" evidence="9">
    <location>
        <begin position="121"/>
        <end position="243"/>
    </location>
</feature>
<dbReference type="InterPro" id="IPR051470">
    <property type="entry name" value="Thiol:disulfide_interchange"/>
</dbReference>
<dbReference type="CDD" id="cd03020">
    <property type="entry name" value="DsbA_DsbC_DsbG"/>
    <property type="match status" value="1"/>
</dbReference>
<dbReference type="PROSITE" id="PS51257">
    <property type="entry name" value="PROKAR_LIPOPROTEIN"/>
    <property type="match status" value="1"/>
</dbReference>
<dbReference type="RefSeq" id="WP_246953337.1">
    <property type="nucleotide sequence ID" value="NZ_JALKII010000010.1"/>
</dbReference>